<protein>
    <submittedName>
        <fullName evidence="1">Uncharacterized protein</fullName>
    </submittedName>
</protein>
<organism evidence="1 2">
    <name type="scientific">Fusarium decemcellulare</name>
    <dbReference type="NCBI Taxonomy" id="57161"/>
    <lineage>
        <taxon>Eukaryota</taxon>
        <taxon>Fungi</taxon>
        <taxon>Dikarya</taxon>
        <taxon>Ascomycota</taxon>
        <taxon>Pezizomycotina</taxon>
        <taxon>Sordariomycetes</taxon>
        <taxon>Hypocreomycetidae</taxon>
        <taxon>Hypocreales</taxon>
        <taxon>Nectriaceae</taxon>
        <taxon>Fusarium</taxon>
        <taxon>Fusarium decemcellulare species complex</taxon>
    </lineage>
</organism>
<name>A0ACC1SCK4_9HYPO</name>
<keyword evidence="2" id="KW-1185">Reference proteome</keyword>
<proteinExistence type="predicted"/>
<dbReference type="Proteomes" id="UP001148629">
    <property type="component" value="Unassembled WGS sequence"/>
</dbReference>
<accession>A0ACC1SCK4</accession>
<comment type="caution">
    <text evidence="1">The sequence shown here is derived from an EMBL/GenBank/DDBJ whole genome shotgun (WGS) entry which is preliminary data.</text>
</comment>
<sequence length="597" mass="67253">MAPLATEDGNASAGHARYNDLGWKVENERGYRIPEHPFGTTRKLRVIHVGAGASGICFTKFAEDLLENVEFQLYEKNGDFGGTWLENRYPGCACDIPSACYQFTWARNPNWSQYYSGSREIWQYFKDVAEKHQVGRFVKFNHTVVGAQWNADEGLWHVKVMGPNGDTFIDTCNVFINGGGVLNKWKWPDIKGLHTFKGSLQHSAHYDESLDLTGKRVAVIGIGSSGVQIISNIAPIVEKLYTWVRSPTWITAAFAQRFAGKNGNNFSYTAEQKEKFSKDPELFLKYSKTIESELNKRFKFILNNTPEAKDAKNYALKEMTQKLSGNQKLMDAIIPGDFGVGCRRPTPGNGFLEALNAAHVTVFTDEMREITQKGFIDSKGQQHEIDVIICATGFDTSWIPRYPVVANGFSVADMWKEEALAYLSIAVPHIPNYFLLGGPYGPHGHGSYLPILEATLKYIFQVIKKMQVDRIKSLAPKTDIVEAFKEHADLFLSRTAWASGCSSWFKQGRKDGPLPMFPGTRIAFFELLESPRYEHYDLQYCNSLNPFEFLGNGFSVREFDGRDLSWYLGLLGGHDIQSDLGSLTPDLLQFIPPDAWE</sequence>
<gene>
    <name evidence="1" type="ORF">NM208_g6542</name>
</gene>
<dbReference type="EMBL" id="JANRMS010000613">
    <property type="protein sequence ID" value="KAJ3536866.1"/>
    <property type="molecule type" value="Genomic_DNA"/>
</dbReference>
<reference evidence="1" key="1">
    <citation type="submission" date="2022-08" db="EMBL/GenBank/DDBJ databases">
        <title>Genome Sequence of Fusarium decemcellulare.</title>
        <authorList>
            <person name="Buettner E."/>
        </authorList>
    </citation>
    <scope>NUCLEOTIDE SEQUENCE</scope>
    <source>
        <strain evidence="1">Babe19</strain>
    </source>
</reference>
<evidence type="ECO:0000313" key="2">
    <source>
        <dbReference type="Proteomes" id="UP001148629"/>
    </source>
</evidence>
<evidence type="ECO:0000313" key="1">
    <source>
        <dbReference type="EMBL" id="KAJ3536866.1"/>
    </source>
</evidence>